<feature type="compositionally biased region" description="Pro residues" evidence="1">
    <location>
        <begin position="180"/>
        <end position="205"/>
    </location>
</feature>
<dbReference type="SMR" id="A0A0P0Y4I6"/>
<dbReference type="PANTHER" id="PTHR47488:SF7">
    <property type="entry name" value="HEAVY METAL TRANSPORT_DETOXIFICATION SUPERFAMILY PROTEIN"/>
    <property type="match status" value="1"/>
</dbReference>
<accession>A0A0P0Y4I6</accession>
<dbReference type="Gramene" id="Os11t0629100-00">
    <property type="protein sequence ID" value="Os11t0629100-00"/>
    <property type="gene ID" value="Os11g0629100"/>
</dbReference>
<sequence>MFSCESVIAPRLLDSVVQCFQERPDLAINIFIFLWVIAPLVELMLSYPITVKKNNIYPLTNIMLLSTQISTLILKVDLACHKCYNKIRKILCNLQDQERITTISYDTKNNIVVIAGTFDPQRLCCRIRCKGGKIIKDIHIVDAAGGGKPAKMPDSPPPSLPPPVNTGKKKWKKDKRKEIPPPPPLAETPPPMNERPPTPPPVQPPPDRETSAMVPAIVEEEKPRDRVAELEPPSPHKEMPLPQPTTMEMPPPPVTCTPVVEKPRPPPCARPFYPVDMATPTMVEIPSWPAAPAPPSCCAPPPCYQGCYEGCRCGGCGRVYGYSVPSARPPPLLPPPCYSGGGGGGYTPYCGGYSGCRLVNEEDPTACVIM</sequence>
<reference evidence="2 3" key="3">
    <citation type="journal article" date="2013" name="Rice">
        <title>Improvement of the Oryza sativa Nipponbare reference genome using next generation sequence and optical map data.</title>
        <authorList>
            <person name="Kawahara Y."/>
            <person name="de la Bastide M."/>
            <person name="Hamilton J.P."/>
            <person name="Kanamori H."/>
            <person name="McCombie W.R."/>
            <person name="Ouyang S."/>
            <person name="Schwartz D.C."/>
            <person name="Tanaka T."/>
            <person name="Wu J."/>
            <person name="Zhou S."/>
            <person name="Childs K.L."/>
            <person name="Davidson R.M."/>
            <person name="Lin H."/>
            <person name="Quesada-Ocampo L."/>
            <person name="Vaillancourt B."/>
            <person name="Sakai H."/>
            <person name="Lee S.S."/>
            <person name="Kim J."/>
            <person name="Numa H."/>
            <person name="Itoh T."/>
            <person name="Buell C.R."/>
            <person name="Matsumoto T."/>
        </authorList>
    </citation>
    <scope>NUCLEOTIDE SEQUENCE [LARGE SCALE GENOMIC DNA]</scope>
    <source>
        <strain evidence="3">cv. Nipponbare</strain>
    </source>
</reference>
<dbReference type="Gene3D" id="3.30.70.100">
    <property type="match status" value="1"/>
</dbReference>
<dbReference type="InterPro" id="IPR044169">
    <property type="entry name" value="PI21"/>
</dbReference>
<dbReference type="InParanoid" id="A0A0P0Y4I6"/>
<keyword evidence="3" id="KW-1185">Reference proteome</keyword>
<evidence type="ECO:0000313" key="3">
    <source>
        <dbReference type="Proteomes" id="UP000059680"/>
    </source>
</evidence>
<dbReference type="STRING" id="39947.A0A0P0Y4I6"/>
<dbReference type="InterPro" id="IPR036163">
    <property type="entry name" value="HMA_dom_sf"/>
</dbReference>
<name>A0A0P0Y4I6_ORYSJ</name>
<dbReference type="Proteomes" id="UP000059680">
    <property type="component" value="Chromosome 11"/>
</dbReference>
<feature type="compositionally biased region" description="Pro residues" evidence="1">
    <location>
        <begin position="154"/>
        <end position="164"/>
    </location>
</feature>
<reference evidence="3" key="1">
    <citation type="journal article" date="2005" name="Nature">
        <title>The map-based sequence of the rice genome.</title>
        <authorList>
            <consortium name="International rice genome sequencing project (IRGSP)"/>
            <person name="Matsumoto T."/>
            <person name="Wu J."/>
            <person name="Kanamori H."/>
            <person name="Katayose Y."/>
            <person name="Fujisawa M."/>
            <person name="Namiki N."/>
            <person name="Mizuno H."/>
            <person name="Yamamoto K."/>
            <person name="Antonio B.A."/>
            <person name="Baba T."/>
            <person name="Sakata K."/>
            <person name="Nagamura Y."/>
            <person name="Aoki H."/>
            <person name="Arikawa K."/>
            <person name="Arita K."/>
            <person name="Bito T."/>
            <person name="Chiden Y."/>
            <person name="Fujitsuka N."/>
            <person name="Fukunaka R."/>
            <person name="Hamada M."/>
            <person name="Harada C."/>
            <person name="Hayashi A."/>
            <person name="Hijishita S."/>
            <person name="Honda M."/>
            <person name="Hosokawa S."/>
            <person name="Ichikawa Y."/>
            <person name="Idonuma A."/>
            <person name="Iijima M."/>
            <person name="Ikeda M."/>
            <person name="Ikeno M."/>
            <person name="Ito K."/>
            <person name="Ito S."/>
            <person name="Ito T."/>
            <person name="Ito Y."/>
            <person name="Ito Y."/>
            <person name="Iwabuchi A."/>
            <person name="Kamiya K."/>
            <person name="Karasawa W."/>
            <person name="Kurita K."/>
            <person name="Katagiri S."/>
            <person name="Kikuta A."/>
            <person name="Kobayashi H."/>
            <person name="Kobayashi N."/>
            <person name="Machita K."/>
            <person name="Maehara T."/>
            <person name="Masukawa M."/>
            <person name="Mizubayashi T."/>
            <person name="Mukai Y."/>
            <person name="Nagasaki H."/>
            <person name="Nagata Y."/>
            <person name="Naito S."/>
            <person name="Nakashima M."/>
            <person name="Nakama Y."/>
            <person name="Nakamichi Y."/>
            <person name="Nakamura M."/>
            <person name="Meguro A."/>
            <person name="Negishi M."/>
            <person name="Ohta I."/>
            <person name="Ohta T."/>
            <person name="Okamoto M."/>
            <person name="Ono N."/>
            <person name="Saji S."/>
            <person name="Sakaguchi M."/>
            <person name="Sakai K."/>
            <person name="Shibata M."/>
            <person name="Shimokawa T."/>
            <person name="Song J."/>
            <person name="Takazaki Y."/>
            <person name="Terasawa K."/>
            <person name="Tsugane M."/>
            <person name="Tsuji K."/>
            <person name="Ueda S."/>
            <person name="Waki K."/>
            <person name="Yamagata H."/>
            <person name="Yamamoto M."/>
            <person name="Yamamoto S."/>
            <person name="Yamane H."/>
            <person name="Yoshiki S."/>
            <person name="Yoshihara R."/>
            <person name="Yukawa K."/>
            <person name="Zhong H."/>
            <person name="Yano M."/>
            <person name="Yuan Q."/>
            <person name="Ouyang S."/>
            <person name="Liu J."/>
            <person name="Jones K.M."/>
            <person name="Gansberger K."/>
            <person name="Moffat K."/>
            <person name="Hill J."/>
            <person name="Bera J."/>
            <person name="Fadrosh D."/>
            <person name="Jin S."/>
            <person name="Johri S."/>
            <person name="Kim M."/>
            <person name="Overton L."/>
            <person name="Reardon M."/>
            <person name="Tsitrin T."/>
            <person name="Vuong H."/>
            <person name="Weaver B."/>
            <person name="Ciecko A."/>
            <person name="Tallon L."/>
            <person name="Jackson J."/>
            <person name="Pai G."/>
            <person name="Aken S.V."/>
            <person name="Utterback T."/>
            <person name="Reidmuller S."/>
            <person name="Feldblyum T."/>
            <person name="Hsiao J."/>
            <person name="Zismann V."/>
            <person name="Iobst S."/>
            <person name="de Vazeille A.R."/>
            <person name="Buell C.R."/>
            <person name="Ying K."/>
            <person name="Li Y."/>
            <person name="Lu T."/>
            <person name="Huang Y."/>
            <person name="Zhao Q."/>
            <person name="Feng Q."/>
            <person name="Zhang L."/>
            <person name="Zhu J."/>
            <person name="Weng Q."/>
            <person name="Mu J."/>
            <person name="Lu Y."/>
            <person name="Fan D."/>
            <person name="Liu Y."/>
            <person name="Guan J."/>
            <person name="Zhang Y."/>
            <person name="Yu S."/>
            <person name="Liu X."/>
            <person name="Zhang Y."/>
            <person name="Hong G."/>
            <person name="Han B."/>
            <person name="Choisne N."/>
            <person name="Demange N."/>
            <person name="Orjeda G."/>
            <person name="Samain S."/>
            <person name="Cattolico L."/>
            <person name="Pelletier E."/>
            <person name="Couloux A."/>
            <person name="Segurens B."/>
            <person name="Wincker P."/>
            <person name="D'Hont A."/>
            <person name="Scarpelli C."/>
            <person name="Weissenbach J."/>
            <person name="Salanoubat M."/>
            <person name="Quetier F."/>
            <person name="Yu Y."/>
            <person name="Kim H.R."/>
            <person name="Rambo T."/>
            <person name="Currie J."/>
            <person name="Collura K."/>
            <person name="Luo M."/>
            <person name="Yang T."/>
            <person name="Ammiraju J.S.S."/>
            <person name="Engler F."/>
            <person name="Soderlund C."/>
            <person name="Wing R.A."/>
            <person name="Palmer L.E."/>
            <person name="de la Bastide M."/>
            <person name="Spiegel L."/>
            <person name="Nascimento L."/>
            <person name="Zutavern T."/>
            <person name="O'Shaughnessy A."/>
            <person name="Dike S."/>
            <person name="Dedhia N."/>
            <person name="Preston R."/>
            <person name="Balija V."/>
            <person name="McCombie W.R."/>
            <person name="Chow T."/>
            <person name="Chen H."/>
            <person name="Chung M."/>
            <person name="Chen C."/>
            <person name="Shaw J."/>
            <person name="Wu H."/>
            <person name="Hsiao K."/>
            <person name="Chao Y."/>
            <person name="Chu M."/>
            <person name="Cheng C."/>
            <person name="Hour A."/>
            <person name="Lee P."/>
            <person name="Lin S."/>
            <person name="Lin Y."/>
            <person name="Liou J."/>
            <person name="Liu S."/>
            <person name="Hsing Y."/>
            <person name="Raghuvanshi S."/>
            <person name="Mohanty A."/>
            <person name="Bharti A.K."/>
            <person name="Gaur A."/>
            <person name="Gupta V."/>
            <person name="Kumar D."/>
            <person name="Ravi V."/>
            <person name="Vij S."/>
            <person name="Kapur A."/>
            <person name="Khurana P."/>
            <person name="Khurana P."/>
            <person name="Khurana J.P."/>
            <person name="Tyagi A.K."/>
            <person name="Gaikwad K."/>
            <person name="Singh A."/>
            <person name="Dalal V."/>
            <person name="Srivastava S."/>
            <person name="Dixit A."/>
            <person name="Pal A.K."/>
            <person name="Ghazi I.A."/>
            <person name="Yadav M."/>
            <person name="Pandit A."/>
            <person name="Bhargava A."/>
            <person name="Sureshbabu K."/>
            <person name="Batra K."/>
            <person name="Sharma T.R."/>
            <person name="Mohapatra T."/>
            <person name="Singh N.K."/>
            <person name="Messing J."/>
            <person name="Nelson A.B."/>
            <person name="Fuks G."/>
            <person name="Kavchok S."/>
            <person name="Keizer G."/>
            <person name="Linton E."/>
            <person name="Llaca V."/>
            <person name="Song R."/>
            <person name="Tanyolac B."/>
            <person name="Young S."/>
            <person name="Ho-Il K."/>
            <person name="Hahn J.H."/>
            <person name="Sangsakoo G."/>
            <person name="Vanavichit A."/>
            <person name="de Mattos Luiz.A.T."/>
            <person name="Zimmer P.D."/>
            <person name="Malone G."/>
            <person name="Dellagostin O."/>
            <person name="de Oliveira A.C."/>
            <person name="Bevan M."/>
            <person name="Bancroft I."/>
            <person name="Minx P."/>
            <person name="Cordum H."/>
            <person name="Wilson R."/>
            <person name="Cheng Z."/>
            <person name="Jin W."/>
            <person name="Jiang J."/>
            <person name="Leong S.A."/>
            <person name="Iwama H."/>
            <person name="Gojobori T."/>
            <person name="Itoh T."/>
            <person name="Niimura Y."/>
            <person name="Fujii Y."/>
            <person name="Habara T."/>
            <person name="Sakai H."/>
            <person name="Sato Y."/>
            <person name="Wilson G."/>
            <person name="Kumar K."/>
            <person name="McCouch S."/>
            <person name="Juretic N."/>
            <person name="Hoen D."/>
            <person name="Wright S."/>
            <person name="Bruskiewich R."/>
            <person name="Bureau T."/>
            <person name="Miyao A."/>
            <person name="Hirochika H."/>
            <person name="Nishikawa T."/>
            <person name="Kadowaki K."/>
            <person name="Sugiura M."/>
            <person name="Burr B."/>
            <person name="Sasaki T."/>
        </authorList>
    </citation>
    <scope>NUCLEOTIDE SEQUENCE [LARGE SCALE GENOMIC DNA]</scope>
    <source>
        <strain evidence="3">cv. Nipponbare</strain>
    </source>
</reference>
<dbReference type="GO" id="GO:0046872">
    <property type="term" value="F:metal ion binding"/>
    <property type="evidence" value="ECO:0007669"/>
    <property type="project" value="InterPro"/>
</dbReference>
<proteinExistence type="predicted"/>
<dbReference type="OMA" id="PEYHHPQ"/>
<dbReference type="PANTHER" id="PTHR47488">
    <property type="entry name" value="HEAVY METAL TRANSPORT/DETOXIFICATION SUPERFAMILY PROTEIN"/>
    <property type="match status" value="1"/>
</dbReference>
<evidence type="ECO:0000256" key="1">
    <source>
        <dbReference type="SAM" id="MobiDB-lite"/>
    </source>
</evidence>
<feature type="compositionally biased region" description="Basic and acidic residues" evidence="1">
    <location>
        <begin position="219"/>
        <end position="239"/>
    </location>
</feature>
<evidence type="ECO:0000313" key="2">
    <source>
        <dbReference type="EMBL" id="BAT14929.1"/>
    </source>
</evidence>
<dbReference type="GO" id="GO:1900150">
    <property type="term" value="P:regulation of defense response to fungus"/>
    <property type="evidence" value="ECO:0007669"/>
    <property type="project" value="InterPro"/>
</dbReference>
<dbReference type="eggNOG" id="ENOG502R8VI">
    <property type="taxonomic scope" value="Eukaryota"/>
</dbReference>
<dbReference type="FunCoup" id="A0A0P0Y4I6">
    <property type="interactions" value="196"/>
</dbReference>
<gene>
    <name evidence="2" type="ordered locus">Os11g0629100</name>
    <name evidence="2" type="ORF">OSNPB_110629100</name>
</gene>
<dbReference type="AlphaFoldDB" id="A0A0P0Y4I6"/>
<dbReference type="SUPFAM" id="SSF55008">
    <property type="entry name" value="HMA, heavy metal-associated domain"/>
    <property type="match status" value="1"/>
</dbReference>
<protein>
    <submittedName>
        <fullName evidence="2">Os11g0629100 protein</fullName>
    </submittedName>
</protein>
<dbReference type="PaxDb" id="39947-A0A0P0Y4I6"/>
<dbReference type="EMBL" id="AP014967">
    <property type="protein sequence ID" value="BAT14929.1"/>
    <property type="molecule type" value="Genomic_DNA"/>
</dbReference>
<reference evidence="2 3" key="2">
    <citation type="journal article" date="2013" name="Plant Cell Physiol.">
        <title>Rice Annotation Project Database (RAP-DB): an integrative and interactive database for rice genomics.</title>
        <authorList>
            <person name="Sakai H."/>
            <person name="Lee S.S."/>
            <person name="Tanaka T."/>
            <person name="Numa H."/>
            <person name="Kim J."/>
            <person name="Kawahara Y."/>
            <person name="Wakimoto H."/>
            <person name="Yang C.C."/>
            <person name="Iwamoto M."/>
            <person name="Abe T."/>
            <person name="Yamada Y."/>
            <person name="Muto A."/>
            <person name="Inokuchi H."/>
            <person name="Ikemura T."/>
            <person name="Matsumoto T."/>
            <person name="Sasaki T."/>
            <person name="Itoh T."/>
        </authorList>
    </citation>
    <scope>NUCLEOTIDE SEQUENCE [LARGE SCALE GENOMIC DNA]</scope>
    <source>
        <strain evidence="3">cv. Nipponbare</strain>
    </source>
</reference>
<feature type="region of interest" description="Disordered" evidence="1">
    <location>
        <begin position="146"/>
        <end position="250"/>
    </location>
</feature>
<organism evidence="2 3">
    <name type="scientific">Oryza sativa subsp. japonica</name>
    <name type="common">Rice</name>
    <dbReference type="NCBI Taxonomy" id="39947"/>
    <lineage>
        <taxon>Eukaryota</taxon>
        <taxon>Viridiplantae</taxon>
        <taxon>Streptophyta</taxon>
        <taxon>Embryophyta</taxon>
        <taxon>Tracheophyta</taxon>
        <taxon>Spermatophyta</taxon>
        <taxon>Magnoliopsida</taxon>
        <taxon>Liliopsida</taxon>
        <taxon>Poales</taxon>
        <taxon>Poaceae</taxon>
        <taxon>BOP clade</taxon>
        <taxon>Oryzoideae</taxon>
        <taxon>Oryzeae</taxon>
        <taxon>Oryzinae</taxon>
        <taxon>Oryza</taxon>
        <taxon>Oryza sativa</taxon>
    </lineage>
</organism>